<dbReference type="Gene3D" id="1.10.10.10">
    <property type="entry name" value="Winged helix-like DNA-binding domain superfamily/Winged helix DNA-binding domain"/>
    <property type="match status" value="1"/>
</dbReference>
<dbReference type="InterPro" id="IPR050679">
    <property type="entry name" value="Bact_HTH_transcr_reg"/>
</dbReference>
<accession>A0A4P9CAH3</accession>
<evidence type="ECO:0000313" key="6">
    <source>
        <dbReference type="Proteomes" id="UP000218387"/>
    </source>
</evidence>
<evidence type="ECO:0000256" key="1">
    <source>
        <dbReference type="ARBA" id="ARBA00023015"/>
    </source>
</evidence>
<protein>
    <submittedName>
        <fullName evidence="5">GntR family transcriptional regulator</fullName>
    </submittedName>
</protein>
<dbReference type="PROSITE" id="PS50949">
    <property type="entry name" value="HTH_GNTR"/>
    <property type="match status" value="1"/>
</dbReference>
<proteinExistence type="predicted"/>
<dbReference type="InterPro" id="IPR028978">
    <property type="entry name" value="Chorismate_lyase_/UTRA_dom_sf"/>
</dbReference>
<dbReference type="InterPro" id="IPR000524">
    <property type="entry name" value="Tscrpt_reg_HTH_GntR"/>
</dbReference>
<evidence type="ECO:0000256" key="2">
    <source>
        <dbReference type="ARBA" id="ARBA00023125"/>
    </source>
</evidence>
<dbReference type="PRINTS" id="PR00035">
    <property type="entry name" value="HTHGNTR"/>
</dbReference>
<dbReference type="EMBL" id="CP029487">
    <property type="protein sequence ID" value="QCT72463.1"/>
    <property type="molecule type" value="Genomic_DNA"/>
</dbReference>
<dbReference type="GO" id="GO:0003700">
    <property type="term" value="F:DNA-binding transcription factor activity"/>
    <property type="evidence" value="ECO:0007669"/>
    <property type="project" value="InterPro"/>
</dbReference>
<dbReference type="InterPro" id="IPR036390">
    <property type="entry name" value="WH_DNA-bd_sf"/>
</dbReference>
<evidence type="ECO:0000259" key="4">
    <source>
        <dbReference type="PROSITE" id="PS50949"/>
    </source>
</evidence>
<keyword evidence="3" id="KW-0804">Transcription</keyword>
<dbReference type="Gene3D" id="3.40.1410.10">
    <property type="entry name" value="Chorismate lyase-like"/>
    <property type="match status" value="1"/>
</dbReference>
<dbReference type="InterPro" id="IPR036388">
    <property type="entry name" value="WH-like_DNA-bd_sf"/>
</dbReference>
<evidence type="ECO:0000256" key="3">
    <source>
        <dbReference type="ARBA" id="ARBA00023163"/>
    </source>
</evidence>
<dbReference type="SMART" id="SM00345">
    <property type="entry name" value="HTH_GNTR"/>
    <property type="match status" value="1"/>
</dbReference>
<dbReference type="AlphaFoldDB" id="A0A4P9CAH3"/>
<organism evidence="5 6">
    <name type="scientific">Eubacterium maltosivorans</name>
    <dbReference type="NCBI Taxonomy" id="2041044"/>
    <lineage>
        <taxon>Bacteria</taxon>
        <taxon>Bacillati</taxon>
        <taxon>Bacillota</taxon>
        <taxon>Clostridia</taxon>
        <taxon>Eubacteriales</taxon>
        <taxon>Eubacteriaceae</taxon>
        <taxon>Eubacterium</taxon>
    </lineage>
</organism>
<evidence type="ECO:0000313" key="5">
    <source>
        <dbReference type="EMBL" id="QCT72463.1"/>
    </source>
</evidence>
<dbReference type="GO" id="GO:0003677">
    <property type="term" value="F:DNA binding"/>
    <property type="evidence" value="ECO:0007669"/>
    <property type="project" value="UniProtKB-KW"/>
</dbReference>
<dbReference type="Proteomes" id="UP000218387">
    <property type="component" value="Chromosome"/>
</dbReference>
<dbReference type="PANTHER" id="PTHR44846">
    <property type="entry name" value="MANNOSYL-D-GLYCERATE TRANSPORT/METABOLISM SYSTEM REPRESSOR MNGR-RELATED"/>
    <property type="match status" value="1"/>
</dbReference>
<keyword evidence="1" id="KW-0805">Transcription regulation</keyword>
<dbReference type="KEGG" id="emt:CPZ25_014360"/>
<reference evidence="5 6" key="1">
    <citation type="submission" date="2018-05" db="EMBL/GenBank/DDBJ databases">
        <title>Genome comparison of Eubacterium sp.</title>
        <authorList>
            <person name="Feng Y."/>
            <person name="Sanchez-Andrea I."/>
            <person name="Stams A.J.M."/>
            <person name="De Vos W.M."/>
        </authorList>
    </citation>
    <scope>NUCLEOTIDE SEQUENCE [LARGE SCALE GENOMIC DNA]</scope>
    <source>
        <strain evidence="5 6">YI</strain>
    </source>
</reference>
<gene>
    <name evidence="5" type="ORF">CPZ25_014360</name>
</gene>
<sequence length="240" mass="28033">MIMNDYAKYINIANQIKQKIISNFYINGQLPSEKQLCIEYDVSRRTVQRSIKKLADDGFVHTVAGKGTFVHLRSTNKYEISLNINDILINGYDIAKIYSTKIQKPNINQVYNLQVAPNERVFCNQWIIMRDERIVAYDVKTLPYFQGIPIDESDLSYKTLREMLGSKFSQFELKEEVSVTCIIANEELRCLMEIEENDQPFLVCIDVKIYDSDMMPLAWNELYIKAEECEFNGELINYDE</sequence>
<dbReference type="Pfam" id="PF00392">
    <property type="entry name" value="GntR"/>
    <property type="match status" value="1"/>
</dbReference>
<dbReference type="GO" id="GO:0045892">
    <property type="term" value="P:negative regulation of DNA-templated transcription"/>
    <property type="evidence" value="ECO:0007669"/>
    <property type="project" value="TreeGrafter"/>
</dbReference>
<dbReference type="CDD" id="cd07377">
    <property type="entry name" value="WHTH_GntR"/>
    <property type="match status" value="1"/>
</dbReference>
<feature type="domain" description="HTH gntR-type" evidence="4">
    <location>
        <begin position="6"/>
        <end position="73"/>
    </location>
</feature>
<dbReference type="SUPFAM" id="SSF46785">
    <property type="entry name" value="Winged helix' DNA-binding domain"/>
    <property type="match status" value="1"/>
</dbReference>
<dbReference type="SUPFAM" id="SSF64288">
    <property type="entry name" value="Chorismate lyase-like"/>
    <property type="match status" value="1"/>
</dbReference>
<keyword evidence="6" id="KW-1185">Reference proteome</keyword>
<keyword evidence="2" id="KW-0238">DNA-binding</keyword>
<name>A0A4P9CAH3_EUBML</name>
<dbReference type="PANTHER" id="PTHR44846:SF1">
    <property type="entry name" value="MANNOSYL-D-GLYCERATE TRANSPORT_METABOLISM SYSTEM REPRESSOR MNGR-RELATED"/>
    <property type="match status" value="1"/>
</dbReference>